<proteinExistence type="predicted"/>
<gene>
    <name evidence="1" type="ORF">DARMORV10_C06P42350.1</name>
</gene>
<sequence length="85" mass="9032">MCEIKKKTSLSKKKKKTLVADLVGGSAASSAPVRPLPSLLTSFSPLISLPLLASFLGVLGACTTAVPDLVMSLSELRRSVEEEWM</sequence>
<organism evidence="1">
    <name type="scientific">Brassica napus</name>
    <name type="common">Rape</name>
    <dbReference type="NCBI Taxonomy" id="3708"/>
    <lineage>
        <taxon>Eukaryota</taxon>
        <taxon>Viridiplantae</taxon>
        <taxon>Streptophyta</taxon>
        <taxon>Embryophyta</taxon>
        <taxon>Tracheophyta</taxon>
        <taxon>Spermatophyta</taxon>
        <taxon>Magnoliopsida</taxon>
        <taxon>eudicotyledons</taxon>
        <taxon>Gunneridae</taxon>
        <taxon>Pentapetalae</taxon>
        <taxon>rosids</taxon>
        <taxon>malvids</taxon>
        <taxon>Brassicales</taxon>
        <taxon>Brassicaceae</taxon>
        <taxon>Brassiceae</taxon>
        <taxon>Brassica</taxon>
    </lineage>
</organism>
<accession>A0A816QRU1</accession>
<reference evidence="1" key="1">
    <citation type="submission" date="2021-01" db="EMBL/GenBank/DDBJ databases">
        <authorList>
            <consortium name="Genoscope - CEA"/>
            <person name="William W."/>
        </authorList>
    </citation>
    <scope>NUCLEOTIDE SEQUENCE</scope>
</reference>
<evidence type="ECO:0000313" key="1">
    <source>
        <dbReference type="EMBL" id="CAF2063368.1"/>
    </source>
</evidence>
<dbReference type="AlphaFoldDB" id="A0A816QRU1"/>
<dbReference type="EMBL" id="HG994370">
    <property type="protein sequence ID" value="CAF2063368.1"/>
    <property type="molecule type" value="Genomic_DNA"/>
</dbReference>
<dbReference type="Proteomes" id="UP001295469">
    <property type="component" value="Chromosome C06"/>
</dbReference>
<protein>
    <submittedName>
        <fullName evidence="1">(rape) hypothetical protein</fullName>
    </submittedName>
</protein>
<name>A0A816QRU1_BRANA</name>